<evidence type="ECO:0000256" key="3">
    <source>
        <dbReference type="ARBA" id="ARBA00022676"/>
    </source>
</evidence>
<feature type="transmembrane region" description="Helical" evidence="8">
    <location>
        <begin position="191"/>
        <end position="215"/>
    </location>
</feature>
<feature type="transmembrane region" description="Helical" evidence="8">
    <location>
        <begin position="117"/>
        <end position="135"/>
    </location>
</feature>
<dbReference type="PANTHER" id="PTHR33908:SF11">
    <property type="entry name" value="MEMBRANE PROTEIN"/>
    <property type="match status" value="1"/>
</dbReference>
<keyword evidence="5 8" id="KW-0812">Transmembrane</keyword>
<dbReference type="GO" id="GO:0009103">
    <property type="term" value="P:lipopolysaccharide biosynthetic process"/>
    <property type="evidence" value="ECO:0007669"/>
    <property type="project" value="UniProtKB-ARBA"/>
</dbReference>
<dbReference type="AlphaFoldDB" id="A0AA97AP12"/>
<comment type="subcellular location">
    <subcellularLocation>
        <location evidence="1">Cell membrane</location>
        <topology evidence="1">Multi-pass membrane protein</topology>
    </subcellularLocation>
</comment>
<feature type="transmembrane region" description="Helical" evidence="8">
    <location>
        <begin position="142"/>
        <end position="161"/>
    </location>
</feature>
<dbReference type="EC" id="2.4.-.-" evidence="9"/>
<evidence type="ECO:0000256" key="4">
    <source>
        <dbReference type="ARBA" id="ARBA00022679"/>
    </source>
</evidence>
<keyword evidence="6 8" id="KW-1133">Transmembrane helix</keyword>
<reference evidence="9" key="2">
    <citation type="submission" date="2023-07" db="EMBL/GenBank/DDBJ databases">
        <authorList>
            <person name="Bai X.-H."/>
            <person name="Wang H.-H."/>
            <person name="Wang J."/>
            <person name="Ma M.-Y."/>
            <person name="Hu H.-H."/>
            <person name="Song Z.-L."/>
            <person name="Ma H.-G."/>
            <person name="Fan Y."/>
            <person name="Du C.-Y."/>
            <person name="Xu J.-C."/>
        </authorList>
    </citation>
    <scope>NUCLEOTIDE SEQUENCE</scope>
    <source>
        <strain evidence="9">CZ1</strain>
    </source>
</reference>
<keyword evidence="3 9" id="KW-0328">Glycosyltransferase</keyword>
<dbReference type="GO" id="GO:0016763">
    <property type="term" value="F:pentosyltransferase activity"/>
    <property type="evidence" value="ECO:0007669"/>
    <property type="project" value="TreeGrafter"/>
</dbReference>
<keyword evidence="2" id="KW-1003">Cell membrane</keyword>
<evidence type="ECO:0000256" key="5">
    <source>
        <dbReference type="ARBA" id="ARBA00022692"/>
    </source>
</evidence>
<dbReference type="GO" id="GO:0005886">
    <property type="term" value="C:plasma membrane"/>
    <property type="evidence" value="ECO:0007669"/>
    <property type="project" value="UniProtKB-SubCell"/>
</dbReference>
<evidence type="ECO:0000256" key="2">
    <source>
        <dbReference type="ARBA" id="ARBA00022475"/>
    </source>
</evidence>
<sequence>MNIKSIQPFRLLVVILLLLGIFFRFASLGERPYWHDEAHTLLRSSGYTLTEITTQIFNTQILDRDQVLKFQQLSSEKTEFDVVRSLATEEPHRAPLFYTLLHYWMRWFGNDLTSLRILPSLLSLLVFPAIYWLCLELFGLPSTGWIAIALVSVSPFQVYYAQEVREYSLWAATTLFTSAAYLHAMRSPKKLAWSLYSVSIILSLYTSLLSLLIWVGHCIHAIASQKVKLTKPMSAFLKASFLGFLGYLPWLFFVAVNLSQVERSNAWMFQPTPLHTLLESWVTNYQFIFLKRSLAGSWSFLFTTAIGLLTFLSARSLILRTRKATWVLIALLVLPLLITFVVPDLIWGGLRSTNGRYFVPCYLGIQLAVAHLFATQLKNGSNLLQKAFWRFALVSILTAGVLSCTVQMFQNRLSEDLAIASMINQAENAIVVSAEESYQGGGTIGDILTLSHLVQPSTKFQLAIQHQVPSLPNQPNLYLYKPLTYLKQNLQQTYTLQPIYKDKLFQLLPK</sequence>
<feature type="transmembrane region" description="Helical" evidence="8">
    <location>
        <begin position="298"/>
        <end position="318"/>
    </location>
</feature>
<reference evidence="9" key="1">
    <citation type="journal article" date="2023" name="Plants (Basel)">
        <title>Genomic Analysis of Leptolyngbya boryana CZ1 Reveals Efficient Carbon Fixation Modules.</title>
        <authorList>
            <person name="Bai X."/>
            <person name="Wang H."/>
            <person name="Cheng W."/>
            <person name="Wang J."/>
            <person name="Ma M."/>
            <person name="Hu H."/>
            <person name="Song Z."/>
            <person name="Ma H."/>
            <person name="Fan Y."/>
            <person name="Du C."/>
            <person name="Xu J."/>
        </authorList>
    </citation>
    <scope>NUCLEOTIDE SEQUENCE</scope>
    <source>
        <strain evidence="9">CZ1</strain>
    </source>
</reference>
<keyword evidence="4 9" id="KW-0808">Transferase</keyword>
<gene>
    <name evidence="9" type="ORF">Q2T42_00480</name>
</gene>
<dbReference type="InterPro" id="IPR050297">
    <property type="entry name" value="LipidA_mod_glycosyltrf_83"/>
</dbReference>
<feature type="transmembrane region" description="Helical" evidence="8">
    <location>
        <begin position="235"/>
        <end position="258"/>
    </location>
</feature>
<evidence type="ECO:0000313" key="9">
    <source>
        <dbReference type="EMBL" id="WNZ46313.1"/>
    </source>
</evidence>
<organism evidence="9">
    <name type="scientific">Leptolyngbya boryana CZ1</name>
    <dbReference type="NCBI Taxonomy" id="3060204"/>
    <lineage>
        <taxon>Bacteria</taxon>
        <taxon>Bacillati</taxon>
        <taxon>Cyanobacteriota</taxon>
        <taxon>Cyanophyceae</taxon>
        <taxon>Leptolyngbyales</taxon>
        <taxon>Leptolyngbyaceae</taxon>
        <taxon>Leptolyngbya group</taxon>
        <taxon>Leptolyngbya</taxon>
    </lineage>
</organism>
<dbReference type="RefSeq" id="WP_316427512.1">
    <property type="nucleotide sequence ID" value="NZ_CP130144.1"/>
</dbReference>
<feature type="transmembrane region" description="Helical" evidence="8">
    <location>
        <begin position="387"/>
        <end position="409"/>
    </location>
</feature>
<feature type="transmembrane region" description="Helical" evidence="8">
    <location>
        <begin position="324"/>
        <end position="345"/>
    </location>
</feature>
<keyword evidence="7 8" id="KW-0472">Membrane</keyword>
<evidence type="ECO:0000256" key="1">
    <source>
        <dbReference type="ARBA" id="ARBA00004651"/>
    </source>
</evidence>
<dbReference type="EMBL" id="CP130144">
    <property type="protein sequence ID" value="WNZ46313.1"/>
    <property type="molecule type" value="Genomic_DNA"/>
</dbReference>
<evidence type="ECO:0000256" key="8">
    <source>
        <dbReference type="SAM" id="Phobius"/>
    </source>
</evidence>
<proteinExistence type="predicted"/>
<evidence type="ECO:0000256" key="6">
    <source>
        <dbReference type="ARBA" id="ARBA00022989"/>
    </source>
</evidence>
<dbReference type="PANTHER" id="PTHR33908">
    <property type="entry name" value="MANNOSYLTRANSFERASE YKCB-RELATED"/>
    <property type="match status" value="1"/>
</dbReference>
<feature type="transmembrane region" description="Helical" evidence="8">
    <location>
        <begin position="357"/>
        <end position="375"/>
    </location>
</feature>
<name>A0AA97AP12_LEPBY</name>
<protein>
    <submittedName>
        <fullName evidence="9">Glycosyltransferase family 39 protein</fullName>
        <ecNumber evidence="9">2.4.-.-</ecNumber>
    </submittedName>
</protein>
<evidence type="ECO:0000256" key="7">
    <source>
        <dbReference type="ARBA" id="ARBA00023136"/>
    </source>
</evidence>
<accession>A0AA97AP12</accession>
<feature type="transmembrane region" description="Helical" evidence="8">
    <location>
        <begin position="167"/>
        <end position="184"/>
    </location>
</feature>